<evidence type="ECO:0000313" key="7">
    <source>
        <dbReference type="EMBL" id="GMH67823.1"/>
    </source>
</evidence>
<dbReference type="InterPro" id="IPR004044">
    <property type="entry name" value="KH_dom_type_2"/>
</dbReference>
<evidence type="ECO:0000259" key="6">
    <source>
        <dbReference type="PROSITE" id="PS50823"/>
    </source>
</evidence>
<dbReference type="HAMAP" id="MF_00367">
    <property type="entry name" value="GTPase_Era"/>
    <property type="match status" value="1"/>
</dbReference>
<evidence type="ECO:0000256" key="3">
    <source>
        <dbReference type="ARBA" id="ARBA00022884"/>
    </source>
</evidence>
<dbReference type="NCBIfam" id="TIGR00231">
    <property type="entry name" value="small_GTP"/>
    <property type="match status" value="1"/>
</dbReference>
<comment type="similarity">
    <text evidence="1">Belongs to the TRAFAC class TrmE-Era-EngA-EngB-Septin-like GTPase superfamily. Era GTPase family.</text>
</comment>
<dbReference type="OrthoDB" id="8954335at2759"/>
<protein>
    <recommendedName>
        <fullName evidence="6">KH type-2 domain-containing protein</fullName>
    </recommendedName>
</protein>
<dbReference type="SUPFAM" id="SSF52540">
    <property type="entry name" value="P-loop containing nucleoside triphosphate hydrolases"/>
    <property type="match status" value="1"/>
</dbReference>
<dbReference type="Proteomes" id="UP001165085">
    <property type="component" value="Unassembled WGS sequence"/>
</dbReference>
<accession>A0A9W7AEM1</accession>
<dbReference type="Gene3D" id="3.30.300.20">
    <property type="match status" value="1"/>
</dbReference>
<dbReference type="GO" id="GO:0043024">
    <property type="term" value="F:ribosomal small subunit binding"/>
    <property type="evidence" value="ECO:0007669"/>
    <property type="project" value="TreeGrafter"/>
</dbReference>
<dbReference type="Pfam" id="PF01926">
    <property type="entry name" value="MMR_HSR1"/>
    <property type="match status" value="1"/>
</dbReference>
<organism evidence="7 8">
    <name type="scientific">Triparma strigata</name>
    <dbReference type="NCBI Taxonomy" id="1606541"/>
    <lineage>
        <taxon>Eukaryota</taxon>
        <taxon>Sar</taxon>
        <taxon>Stramenopiles</taxon>
        <taxon>Ochrophyta</taxon>
        <taxon>Bolidophyceae</taxon>
        <taxon>Parmales</taxon>
        <taxon>Triparmaceae</taxon>
        <taxon>Triparma</taxon>
    </lineage>
</organism>
<dbReference type="CDD" id="cd04163">
    <property type="entry name" value="Era"/>
    <property type="match status" value="1"/>
</dbReference>
<dbReference type="GO" id="GO:0019843">
    <property type="term" value="F:rRNA binding"/>
    <property type="evidence" value="ECO:0007669"/>
    <property type="project" value="TreeGrafter"/>
</dbReference>
<proteinExistence type="inferred from homology"/>
<dbReference type="SUPFAM" id="SSF54814">
    <property type="entry name" value="Prokaryotic type KH domain (KH-domain type II)"/>
    <property type="match status" value="1"/>
</dbReference>
<dbReference type="PANTHER" id="PTHR42698">
    <property type="entry name" value="GTPASE ERA"/>
    <property type="match status" value="1"/>
</dbReference>
<dbReference type="CDD" id="cd22534">
    <property type="entry name" value="KH-II_Era"/>
    <property type="match status" value="1"/>
</dbReference>
<dbReference type="InterPro" id="IPR030388">
    <property type="entry name" value="G_ERA_dom"/>
</dbReference>
<dbReference type="EMBL" id="BRXY01000120">
    <property type="protein sequence ID" value="GMH67823.1"/>
    <property type="molecule type" value="Genomic_DNA"/>
</dbReference>
<evidence type="ECO:0000256" key="4">
    <source>
        <dbReference type="ARBA" id="ARBA00023134"/>
    </source>
</evidence>
<dbReference type="InterPro" id="IPR009019">
    <property type="entry name" value="KH_sf_prok-type"/>
</dbReference>
<dbReference type="AlphaFoldDB" id="A0A9W7AEM1"/>
<sequence>MGKSTLLNELLDQELCITTPRPQTTRHAIMAVLTSEEYQTQLAFIDTPGVIESPSYKLQSTMMEAVKGSLNSAEVIMVLTDVFSTVPLSEDDAILTKLQKTTQKVIVVVNKIDLLDKVKNFNTTAAAANSSTPVTENPLTVRTTSITEAVAKWRVLLPNAVAIIPVSCATKQNIPTLRKMLLAEPDVPAAFRDLGRPVPGMFRAGQTTVTDSEARDLLPVAPPLYPFDQMTDRTERFFASEIIRSVLFKTLGKELPYCCEVAVTGFTELDDSTSSSKNAKKVRHLSANIVVERESQKGIVVGKKGAKVKEVGISSRQKLEEFFQDRIHLDLSVKVDKDWRKDDKKLKRYGYINKD</sequence>
<dbReference type="Gene3D" id="3.40.50.300">
    <property type="entry name" value="P-loop containing nucleotide triphosphate hydrolases"/>
    <property type="match status" value="1"/>
</dbReference>
<gene>
    <name evidence="7" type="ORF">TrST_g13515</name>
</gene>
<name>A0A9W7AEM1_9STRA</name>
<dbReference type="InterPro" id="IPR005225">
    <property type="entry name" value="Small_GTP-bd"/>
</dbReference>
<evidence type="ECO:0000256" key="5">
    <source>
        <dbReference type="PROSITE-ProRule" id="PRU00118"/>
    </source>
</evidence>
<dbReference type="InterPro" id="IPR015946">
    <property type="entry name" value="KH_dom-like_a/b"/>
</dbReference>
<dbReference type="InterPro" id="IPR027417">
    <property type="entry name" value="P-loop_NTPase"/>
</dbReference>
<dbReference type="PANTHER" id="PTHR42698:SF2">
    <property type="entry name" value="GTPASE ERA-LIKE, CHLOROPLASTIC"/>
    <property type="match status" value="1"/>
</dbReference>
<comment type="caution">
    <text evidence="7">The sequence shown here is derived from an EMBL/GenBank/DDBJ whole genome shotgun (WGS) entry which is preliminary data.</text>
</comment>
<keyword evidence="4" id="KW-0342">GTP-binding</keyword>
<keyword evidence="2" id="KW-0547">Nucleotide-binding</keyword>
<dbReference type="GO" id="GO:0005525">
    <property type="term" value="F:GTP binding"/>
    <property type="evidence" value="ECO:0007669"/>
    <property type="project" value="UniProtKB-KW"/>
</dbReference>
<evidence type="ECO:0000256" key="2">
    <source>
        <dbReference type="ARBA" id="ARBA00022741"/>
    </source>
</evidence>
<reference evidence="8" key="1">
    <citation type="journal article" date="2023" name="Commun. Biol.">
        <title>Genome analysis of Parmales, the sister group of diatoms, reveals the evolutionary specialization of diatoms from phago-mixotrophs to photoautotrophs.</title>
        <authorList>
            <person name="Ban H."/>
            <person name="Sato S."/>
            <person name="Yoshikawa S."/>
            <person name="Yamada K."/>
            <person name="Nakamura Y."/>
            <person name="Ichinomiya M."/>
            <person name="Sato N."/>
            <person name="Blanc-Mathieu R."/>
            <person name="Endo H."/>
            <person name="Kuwata A."/>
            <person name="Ogata H."/>
        </authorList>
    </citation>
    <scope>NUCLEOTIDE SEQUENCE [LARGE SCALE GENOMIC DNA]</scope>
    <source>
        <strain evidence="8">NIES 3701</strain>
    </source>
</reference>
<keyword evidence="3 5" id="KW-0694">RNA-binding</keyword>
<dbReference type="Pfam" id="PF07650">
    <property type="entry name" value="KH_2"/>
    <property type="match status" value="1"/>
</dbReference>
<dbReference type="PROSITE" id="PS50823">
    <property type="entry name" value="KH_TYPE_2"/>
    <property type="match status" value="1"/>
</dbReference>
<dbReference type="InterPro" id="IPR005662">
    <property type="entry name" value="GTPase_Era-like"/>
</dbReference>
<evidence type="ECO:0000256" key="1">
    <source>
        <dbReference type="ARBA" id="ARBA00007921"/>
    </source>
</evidence>
<evidence type="ECO:0000313" key="8">
    <source>
        <dbReference type="Proteomes" id="UP001165085"/>
    </source>
</evidence>
<keyword evidence="8" id="KW-1185">Reference proteome</keyword>
<dbReference type="GO" id="GO:0000028">
    <property type="term" value="P:ribosomal small subunit assembly"/>
    <property type="evidence" value="ECO:0007669"/>
    <property type="project" value="TreeGrafter"/>
</dbReference>
<feature type="domain" description="KH type-2" evidence="6">
    <location>
        <begin position="251"/>
        <end position="337"/>
    </location>
</feature>
<dbReference type="InterPro" id="IPR006073">
    <property type="entry name" value="GTP-bd"/>
</dbReference>